<comment type="caution">
    <text evidence="7">The sequence shown here is derived from an EMBL/GenBank/DDBJ whole genome shotgun (WGS) entry which is preliminary data.</text>
</comment>
<organism evidence="7 8">
    <name type="scientific">Diacronema lutheri</name>
    <name type="common">Unicellular marine alga</name>
    <name type="synonym">Monochrysis lutheri</name>
    <dbReference type="NCBI Taxonomy" id="2081491"/>
    <lineage>
        <taxon>Eukaryota</taxon>
        <taxon>Haptista</taxon>
        <taxon>Haptophyta</taxon>
        <taxon>Pavlovophyceae</taxon>
        <taxon>Pavlovales</taxon>
        <taxon>Pavlovaceae</taxon>
        <taxon>Diacronema</taxon>
    </lineage>
</organism>
<evidence type="ECO:0000256" key="2">
    <source>
        <dbReference type="ARBA" id="ARBA00022692"/>
    </source>
</evidence>
<proteinExistence type="predicted"/>
<evidence type="ECO:0000313" key="7">
    <source>
        <dbReference type="EMBL" id="KAG8462378.1"/>
    </source>
</evidence>
<evidence type="ECO:0000313" key="8">
    <source>
        <dbReference type="Proteomes" id="UP000751190"/>
    </source>
</evidence>
<evidence type="ECO:0000256" key="4">
    <source>
        <dbReference type="ARBA" id="ARBA00023136"/>
    </source>
</evidence>
<dbReference type="Pfam" id="PF03741">
    <property type="entry name" value="TerC"/>
    <property type="match status" value="1"/>
</dbReference>
<feature type="transmembrane region" description="Helical" evidence="6">
    <location>
        <begin position="155"/>
        <end position="175"/>
    </location>
</feature>
<feature type="compositionally biased region" description="Low complexity" evidence="5">
    <location>
        <begin position="439"/>
        <end position="454"/>
    </location>
</feature>
<evidence type="ECO:0008006" key="9">
    <source>
        <dbReference type="Google" id="ProtNLM"/>
    </source>
</evidence>
<dbReference type="PANTHER" id="PTHR30238">
    <property type="entry name" value="MEMBRANE BOUND PREDICTED REDOX MODULATOR"/>
    <property type="match status" value="1"/>
</dbReference>
<evidence type="ECO:0000256" key="6">
    <source>
        <dbReference type="SAM" id="Phobius"/>
    </source>
</evidence>
<dbReference type="PANTHER" id="PTHR30238:SF0">
    <property type="entry name" value="THYLAKOID MEMBRANE PROTEIN TERC, CHLOROPLASTIC"/>
    <property type="match status" value="1"/>
</dbReference>
<evidence type="ECO:0000256" key="5">
    <source>
        <dbReference type="SAM" id="MobiDB-lite"/>
    </source>
</evidence>
<keyword evidence="2 6" id="KW-0812">Transmembrane</keyword>
<feature type="transmembrane region" description="Helical" evidence="6">
    <location>
        <begin position="128"/>
        <end position="148"/>
    </location>
</feature>
<name>A0A8J5X9J8_DIALT</name>
<dbReference type="NCBIfam" id="TIGR03718">
    <property type="entry name" value="R_switched_Alx"/>
    <property type="match status" value="1"/>
</dbReference>
<dbReference type="InterPro" id="IPR005496">
    <property type="entry name" value="Integral_membrane_TerC"/>
</dbReference>
<evidence type="ECO:0000256" key="3">
    <source>
        <dbReference type="ARBA" id="ARBA00022989"/>
    </source>
</evidence>
<dbReference type="GO" id="GO:0016020">
    <property type="term" value="C:membrane"/>
    <property type="evidence" value="ECO:0007669"/>
    <property type="project" value="UniProtKB-SubCell"/>
</dbReference>
<sequence length="454" mass="46639">MSAEIDSAISRAEHDACAAARSAEAMRAHLSSLTLVVSAPAAPAPAVASAGFSTANSEPLLASPAAAAERALSGEGDELSQASYRAALVRTGVVMGCSLALGVAILLVRGRELGLQFFAGYLIEQSLSVDNLFVFKLIFSSFGVSGAAERRCLAYGIWAAAVLRLGMIVAGIGIMELFRPVLLLFAAILILTAISVLRDAFSGADAGGASEAPADNAIIRLCSRLVRTTAALDGDRFFTTATADGKWRATPLLLALVCIEVSDVVFAVDSVPAVLAVTHDRAIAFTSNMCAIGALRALYAVLSQLVSQFELLQPAVALVLGFVGGKMAAEFFGAVVPITISLAVIVAVLAAGVGASVCAARLRTRAAEARREEAVAVAAEGGALRAPRALTRALTRRPASRVAESVLRFPAGIVRLLCPGLIRARSASRALAPRDGEGRCAPAGPARGPAPALQ</sequence>
<feature type="region of interest" description="Disordered" evidence="5">
    <location>
        <begin position="433"/>
        <end position="454"/>
    </location>
</feature>
<gene>
    <name evidence="7" type="ORF">KFE25_012198</name>
</gene>
<dbReference type="Proteomes" id="UP000751190">
    <property type="component" value="Unassembled WGS sequence"/>
</dbReference>
<protein>
    <recommendedName>
        <fullName evidence="9">Tellurium resistance protein TerC</fullName>
    </recommendedName>
</protein>
<dbReference type="InterPro" id="IPR022369">
    <property type="entry name" value="Integral_membrane_TerC_rswitch"/>
</dbReference>
<feature type="transmembrane region" description="Helical" evidence="6">
    <location>
        <begin position="181"/>
        <end position="197"/>
    </location>
</feature>
<accession>A0A8J5X9J8</accession>
<dbReference type="OrthoDB" id="417520at2759"/>
<dbReference type="AlphaFoldDB" id="A0A8J5X9J8"/>
<feature type="transmembrane region" description="Helical" evidence="6">
    <location>
        <begin position="335"/>
        <end position="362"/>
    </location>
</feature>
<evidence type="ECO:0000256" key="1">
    <source>
        <dbReference type="ARBA" id="ARBA00004141"/>
    </source>
</evidence>
<dbReference type="EMBL" id="JAGTXO010000021">
    <property type="protein sequence ID" value="KAG8462378.1"/>
    <property type="molecule type" value="Genomic_DNA"/>
</dbReference>
<comment type="subcellular location">
    <subcellularLocation>
        <location evidence="1">Membrane</location>
        <topology evidence="1">Multi-pass membrane protein</topology>
    </subcellularLocation>
</comment>
<keyword evidence="3 6" id="KW-1133">Transmembrane helix</keyword>
<keyword evidence="4 6" id="KW-0472">Membrane</keyword>
<reference evidence="7" key="1">
    <citation type="submission" date="2021-05" db="EMBL/GenBank/DDBJ databases">
        <title>The genome of the haptophyte Pavlova lutheri (Diacronema luteri, Pavlovales) - a model for lipid biosynthesis in eukaryotic algae.</title>
        <authorList>
            <person name="Hulatt C.J."/>
            <person name="Posewitz M.C."/>
        </authorList>
    </citation>
    <scope>NUCLEOTIDE SEQUENCE</scope>
    <source>
        <strain evidence="7">NIVA-4/92</strain>
    </source>
</reference>
<keyword evidence="8" id="KW-1185">Reference proteome</keyword>
<feature type="transmembrane region" description="Helical" evidence="6">
    <location>
        <begin position="87"/>
        <end position="108"/>
    </location>
</feature>
<dbReference type="OMA" id="CLAYGIW"/>